<feature type="compositionally biased region" description="Low complexity" evidence="1">
    <location>
        <begin position="144"/>
        <end position="158"/>
    </location>
</feature>
<reference evidence="2" key="1">
    <citation type="submission" date="2023-06" db="EMBL/GenBank/DDBJ databases">
        <title>Black Yeasts Isolated from many extreme environments.</title>
        <authorList>
            <person name="Coleine C."/>
            <person name="Stajich J.E."/>
            <person name="Selbmann L."/>
        </authorList>
    </citation>
    <scope>NUCLEOTIDE SEQUENCE</scope>
    <source>
        <strain evidence="2">CCFEE 5200</strain>
    </source>
</reference>
<accession>A0AAN6H3I4</accession>
<keyword evidence="3" id="KW-1185">Reference proteome</keyword>
<evidence type="ECO:0000256" key="1">
    <source>
        <dbReference type="SAM" id="MobiDB-lite"/>
    </source>
</evidence>
<name>A0AAN6H3I4_9PEZI</name>
<evidence type="ECO:0000313" key="3">
    <source>
        <dbReference type="Proteomes" id="UP001175353"/>
    </source>
</evidence>
<dbReference type="EMBL" id="JAUJLE010000495">
    <property type="protein sequence ID" value="KAK0954675.1"/>
    <property type="molecule type" value="Genomic_DNA"/>
</dbReference>
<proteinExistence type="predicted"/>
<protein>
    <submittedName>
        <fullName evidence="2">Uncharacterized protein</fullName>
    </submittedName>
</protein>
<gene>
    <name evidence="2" type="ORF">LTR91_023199</name>
</gene>
<sequence>MSLMKISRVEKTSGTTRTNRPNHCTLSILLFLEPFKTSREVWDYLTSKYASTSDNFTFESSPFGGVSAPFPPVTAPASSGDEVQAEETVTIPQQEQKLQEVQDEEPVAVPKQGTDTERDNADGMDLENEIPELASIGTVKRSRGTAPTRTSTRSTTKSAVQLRSEKYLAAEDSHVAAAIDPLPLKTALSLKTFYALTAAVDIY</sequence>
<dbReference type="AlphaFoldDB" id="A0AAN6H3I4"/>
<dbReference type="Proteomes" id="UP001175353">
    <property type="component" value="Unassembled WGS sequence"/>
</dbReference>
<feature type="region of interest" description="Disordered" evidence="1">
    <location>
        <begin position="140"/>
        <end position="159"/>
    </location>
</feature>
<feature type="region of interest" description="Disordered" evidence="1">
    <location>
        <begin position="99"/>
        <end position="123"/>
    </location>
</feature>
<evidence type="ECO:0000313" key="2">
    <source>
        <dbReference type="EMBL" id="KAK0954675.1"/>
    </source>
</evidence>
<organism evidence="2 3">
    <name type="scientific">Friedmanniomyces endolithicus</name>
    <dbReference type="NCBI Taxonomy" id="329885"/>
    <lineage>
        <taxon>Eukaryota</taxon>
        <taxon>Fungi</taxon>
        <taxon>Dikarya</taxon>
        <taxon>Ascomycota</taxon>
        <taxon>Pezizomycotina</taxon>
        <taxon>Dothideomycetes</taxon>
        <taxon>Dothideomycetidae</taxon>
        <taxon>Mycosphaerellales</taxon>
        <taxon>Teratosphaeriaceae</taxon>
        <taxon>Friedmanniomyces</taxon>
    </lineage>
</organism>
<comment type="caution">
    <text evidence="2">The sequence shown here is derived from an EMBL/GenBank/DDBJ whole genome shotgun (WGS) entry which is preliminary data.</text>
</comment>